<dbReference type="FunFam" id="1.10.10.10:FF:000001">
    <property type="entry name" value="LysR family transcriptional regulator"/>
    <property type="match status" value="1"/>
</dbReference>
<keyword evidence="3" id="KW-0238">DNA-binding</keyword>
<dbReference type="Proteomes" id="UP000244248">
    <property type="component" value="Unassembled WGS sequence"/>
</dbReference>
<dbReference type="EMBL" id="QANS01000003">
    <property type="protein sequence ID" value="PTU31447.1"/>
    <property type="molecule type" value="Genomic_DNA"/>
</dbReference>
<dbReference type="InterPro" id="IPR036388">
    <property type="entry name" value="WH-like_DNA-bd_sf"/>
</dbReference>
<organism evidence="6 7">
    <name type="scientific">Stenotrophobium rhamnosiphilum</name>
    <dbReference type="NCBI Taxonomy" id="2029166"/>
    <lineage>
        <taxon>Bacteria</taxon>
        <taxon>Pseudomonadati</taxon>
        <taxon>Pseudomonadota</taxon>
        <taxon>Gammaproteobacteria</taxon>
        <taxon>Nevskiales</taxon>
        <taxon>Nevskiaceae</taxon>
        <taxon>Stenotrophobium</taxon>
    </lineage>
</organism>
<keyword evidence="2" id="KW-0805">Transcription regulation</keyword>
<dbReference type="CDD" id="cd08451">
    <property type="entry name" value="PBP2_BudR"/>
    <property type="match status" value="1"/>
</dbReference>
<dbReference type="Pfam" id="PF03466">
    <property type="entry name" value="LysR_substrate"/>
    <property type="match status" value="1"/>
</dbReference>
<dbReference type="AlphaFoldDB" id="A0A2T5MFU4"/>
<dbReference type="GO" id="GO:0003700">
    <property type="term" value="F:DNA-binding transcription factor activity"/>
    <property type="evidence" value="ECO:0007669"/>
    <property type="project" value="InterPro"/>
</dbReference>
<name>A0A2T5MFU4_9GAMM</name>
<keyword evidence="4" id="KW-0804">Transcription</keyword>
<dbReference type="InterPro" id="IPR000847">
    <property type="entry name" value="LysR_HTH_N"/>
</dbReference>
<evidence type="ECO:0000313" key="6">
    <source>
        <dbReference type="EMBL" id="PTU31447.1"/>
    </source>
</evidence>
<evidence type="ECO:0000259" key="5">
    <source>
        <dbReference type="PROSITE" id="PS50931"/>
    </source>
</evidence>
<evidence type="ECO:0000256" key="3">
    <source>
        <dbReference type="ARBA" id="ARBA00023125"/>
    </source>
</evidence>
<dbReference type="PRINTS" id="PR00039">
    <property type="entry name" value="HTHLYSR"/>
</dbReference>
<comment type="caution">
    <text evidence="6">The sequence shown here is derived from an EMBL/GenBank/DDBJ whole genome shotgun (WGS) entry which is preliminary data.</text>
</comment>
<sequence>MELRHLRYFVAVAEAQHFTRAAKTLGMEQPPLSQQVQALEREIGTPLFKRLPRGVSLTDAGRAFLEDAQRILRDADQAIERARRVARGEQGRIRVGMINSAPFHALIPQVIREFRKRYPNVALTLDEGTTPSLANLVSNETIDLAFVRPLLETDRSLFMESLIDEEMLVALPSGHPLCARTQVPLLALSIEPFVLFPRAVGAGLHEEIIAACRSAGFSPRVVQETSQVTSIVNLVAAGLGVSIVPASMQQANIEGVTYRPIRKPAPKARLSLLYRRDDADSPHLQNLLELTRQLVRANKRA</sequence>
<dbReference type="InterPro" id="IPR037410">
    <property type="entry name" value="BudR_PBP2"/>
</dbReference>
<dbReference type="Gene3D" id="3.40.190.10">
    <property type="entry name" value="Periplasmic binding protein-like II"/>
    <property type="match status" value="2"/>
</dbReference>
<accession>A0A2T5MFU4</accession>
<feature type="domain" description="HTH lysR-type" evidence="5">
    <location>
        <begin position="1"/>
        <end position="58"/>
    </location>
</feature>
<dbReference type="PROSITE" id="PS50931">
    <property type="entry name" value="HTH_LYSR"/>
    <property type="match status" value="1"/>
</dbReference>
<protein>
    <submittedName>
        <fullName evidence="6">LysR family transcriptional regulator</fullName>
    </submittedName>
</protein>
<gene>
    <name evidence="6" type="ORF">CJD38_08895</name>
</gene>
<evidence type="ECO:0000256" key="4">
    <source>
        <dbReference type="ARBA" id="ARBA00023163"/>
    </source>
</evidence>
<evidence type="ECO:0000313" key="7">
    <source>
        <dbReference type="Proteomes" id="UP000244248"/>
    </source>
</evidence>
<evidence type="ECO:0000256" key="1">
    <source>
        <dbReference type="ARBA" id="ARBA00009437"/>
    </source>
</evidence>
<dbReference type="RefSeq" id="WP_107939990.1">
    <property type="nucleotide sequence ID" value="NZ_QANS01000003.1"/>
</dbReference>
<dbReference type="Gene3D" id="1.10.10.10">
    <property type="entry name" value="Winged helix-like DNA-binding domain superfamily/Winged helix DNA-binding domain"/>
    <property type="match status" value="1"/>
</dbReference>
<evidence type="ECO:0000256" key="2">
    <source>
        <dbReference type="ARBA" id="ARBA00023015"/>
    </source>
</evidence>
<dbReference type="SUPFAM" id="SSF53850">
    <property type="entry name" value="Periplasmic binding protein-like II"/>
    <property type="match status" value="1"/>
</dbReference>
<dbReference type="Pfam" id="PF00126">
    <property type="entry name" value="HTH_1"/>
    <property type="match status" value="1"/>
</dbReference>
<dbReference type="InterPro" id="IPR005119">
    <property type="entry name" value="LysR_subst-bd"/>
</dbReference>
<dbReference type="InterPro" id="IPR036390">
    <property type="entry name" value="WH_DNA-bd_sf"/>
</dbReference>
<proteinExistence type="inferred from homology"/>
<dbReference type="PANTHER" id="PTHR30346:SF30">
    <property type="entry name" value="SMALL NEUTRAL PROTEASE REGULATORY PROTEIN"/>
    <property type="match status" value="1"/>
</dbReference>
<dbReference type="PANTHER" id="PTHR30346">
    <property type="entry name" value="TRANSCRIPTIONAL DUAL REGULATOR HCAR-RELATED"/>
    <property type="match status" value="1"/>
</dbReference>
<comment type="similarity">
    <text evidence="1">Belongs to the LysR transcriptional regulatory family.</text>
</comment>
<keyword evidence="7" id="KW-1185">Reference proteome</keyword>
<reference evidence="6 7" key="1">
    <citation type="submission" date="2018-04" db="EMBL/GenBank/DDBJ databases">
        <title>Novel species isolated from glacier.</title>
        <authorList>
            <person name="Liu Q."/>
            <person name="Xin Y.-H."/>
        </authorList>
    </citation>
    <scope>NUCLEOTIDE SEQUENCE [LARGE SCALE GENOMIC DNA]</scope>
    <source>
        <strain evidence="6 7">GT1R17</strain>
    </source>
</reference>
<dbReference type="GO" id="GO:0032993">
    <property type="term" value="C:protein-DNA complex"/>
    <property type="evidence" value="ECO:0007669"/>
    <property type="project" value="TreeGrafter"/>
</dbReference>
<dbReference type="SUPFAM" id="SSF46785">
    <property type="entry name" value="Winged helix' DNA-binding domain"/>
    <property type="match status" value="1"/>
</dbReference>
<dbReference type="OrthoDB" id="5289754at2"/>
<dbReference type="GO" id="GO:0003677">
    <property type="term" value="F:DNA binding"/>
    <property type="evidence" value="ECO:0007669"/>
    <property type="project" value="UniProtKB-KW"/>
</dbReference>